<dbReference type="AlphaFoldDB" id="A0A2R8FBR1"/>
<evidence type="ECO:0000313" key="2">
    <source>
        <dbReference type="Proteomes" id="UP000244926"/>
    </source>
</evidence>
<dbReference type="KEGG" id="csee:C10C_0536"/>
<name>A0A2R8FBR1_9CHLA</name>
<keyword evidence="2" id="KW-1185">Reference proteome</keyword>
<proteinExistence type="predicted"/>
<reference evidence="2" key="1">
    <citation type="submission" date="2017-11" db="EMBL/GenBank/DDBJ databases">
        <authorList>
            <person name="Seth-Smith MB H."/>
        </authorList>
    </citation>
    <scope>NUCLEOTIDE SEQUENCE [LARGE SCALE GENOMIC DNA]</scope>
</reference>
<dbReference type="EMBL" id="LT993738">
    <property type="protein sequence ID" value="SPN73697.1"/>
    <property type="molecule type" value="Genomic_DNA"/>
</dbReference>
<dbReference type="Proteomes" id="UP000244926">
    <property type="component" value="Chromosome I"/>
</dbReference>
<evidence type="ECO:0000313" key="1">
    <source>
        <dbReference type="EMBL" id="SPN73697.1"/>
    </source>
</evidence>
<accession>A0A2R8FBR1</accession>
<gene>
    <name evidence="1" type="ORF">C10C_0536</name>
</gene>
<protein>
    <submittedName>
        <fullName evidence="1">Uncharacterized protein</fullName>
    </submittedName>
</protein>
<sequence>MLKSPPFEGRVFNILVFLYQQWKQYQKYKHQKIRVSLVMRRIMFRYKIENHLLRKFDHSSQKIFVFNNGRSDNR</sequence>
<organism evidence="1 2">
    <name type="scientific">Chlamydia serpentis</name>
    <dbReference type="NCBI Taxonomy" id="1967782"/>
    <lineage>
        <taxon>Bacteria</taxon>
        <taxon>Pseudomonadati</taxon>
        <taxon>Chlamydiota</taxon>
        <taxon>Chlamydiia</taxon>
        <taxon>Chlamydiales</taxon>
        <taxon>Chlamydiaceae</taxon>
        <taxon>Chlamydia/Chlamydophila group</taxon>
        <taxon>Chlamydia</taxon>
    </lineage>
</organism>